<dbReference type="NCBIfam" id="NF033128">
    <property type="entry name" value="vanW-gen"/>
    <property type="match status" value="1"/>
</dbReference>
<dbReference type="EMBL" id="ACCF01000137">
    <property type="protein sequence ID" value="EEF67505.1"/>
    <property type="molecule type" value="Genomic_DNA"/>
</dbReference>
<dbReference type="AlphaFoldDB" id="B9Y929"/>
<dbReference type="PANTHER" id="PTHR35788">
    <property type="entry name" value="EXPORTED PROTEIN-RELATED"/>
    <property type="match status" value="1"/>
</dbReference>
<sequence>MFLKKHVIVLHKASWGSKELKIFSFYTESDKQVTGAAMGKSSSGGIIRETSRRVNCMSRRRVTEFLPFLLPLRRKQKIWCFYQKMKHDGNRYARRQAEERLPYIQYECTQGLINPDSGYDIQYQYNKAHNLKVVSRRMQQLIIEPGEVFSFWQLARGADHDDPYRPGLGLHDGKIVPVHGGGLCFMSELLYWMVLHTPLTVIEKHPHLVISLPANPNAEMPAGIDATIQEGWSDLKFRNDTDQPFQLILDFDEDSVHAQFRCAQPPCYRYEVTGSALVYSRKKGKIYRTQDISRTLYAAADGELVREEACYTSRSRIDYPLPPETEITEED</sequence>
<accession>B9Y929</accession>
<organism evidence="1 2">
    <name type="scientific">Holdemania filiformis DSM 12042</name>
    <dbReference type="NCBI Taxonomy" id="545696"/>
    <lineage>
        <taxon>Bacteria</taxon>
        <taxon>Bacillati</taxon>
        <taxon>Bacillota</taxon>
        <taxon>Erysipelotrichia</taxon>
        <taxon>Erysipelotrichales</taxon>
        <taxon>Erysipelotrichaceae</taxon>
        <taxon>Holdemania</taxon>
    </lineage>
</organism>
<dbReference type="PANTHER" id="PTHR35788:SF1">
    <property type="entry name" value="EXPORTED PROTEIN"/>
    <property type="match status" value="1"/>
</dbReference>
<dbReference type="Pfam" id="PF04294">
    <property type="entry name" value="VanW"/>
    <property type="match status" value="1"/>
</dbReference>
<reference evidence="1 2" key="1">
    <citation type="submission" date="2008-12" db="EMBL/GenBank/DDBJ databases">
        <authorList>
            <person name="Fulton L."/>
            <person name="Clifton S."/>
            <person name="Fulton B."/>
            <person name="Xu J."/>
            <person name="Minx P."/>
            <person name="Pepin K.H."/>
            <person name="Johnson M."/>
            <person name="Bhonagiri V."/>
            <person name="Nash W.E."/>
            <person name="Mardis E.R."/>
            <person name="Wilson R.K."/>
        </authorList>
    </citation>
    <scope>NUCLEOTIDE SEQUENCE [LARGE SCALE GENOMIC DNA]</scope>
    <source>
        <strain evidence="1 2">DSM 12042</strain>
    </source>
</reference>
<dbReference type="InterPro" id="IPR007391">
    <property type="entry name" value="Vancomycin_resist_VanW"/>
</dbReference>
<gene>
    <name evidence="1" type="ORF">HOLDEFILI_02332</name>
</gene>
<dbReference type="HOGENOM" id="CLU_072547_1_0_9"/>
<protein>
    <submittedName>
        <fullName evidence="1">VanW-like protein</fullName>
    </submittedName>
</protein>
<dbReference type="InterPro" id="IPR052913">
    <property type="entry name" value="Glycopeptide_resist_protein"/>
</dbReference>
<evidence type="ECO:0000313" key="2">
    <source>
        <dbReference type="Proteomes" id="UP000005950"/>
    </source>
</evidence>
<proteinExistence type="predicted"/>
<dbReference type="STRING" id="545696.HOLDEFILI_02332"/>
<name>B9Y929_9FIRM</name>
<dbReference type="eggNOG" id="COG2720">
    <property type="taxonomic scope" value="Bacteria"/>
</dbReference>
<comment type="caution">
    <text evidence="1">The sequence shown here is derived from an EMBL/GenBank/DDBJ whole genome shotgun (WGS) entry which is preliminary data.</text>
</comment>
<reference evidence="1 2" key="2">
    <citation type="submission" date="2009-02" db="EMBL/GenBank/DDBJ databases">
        <title>Draft genome sequence of Holdemania filiformis DSM 12042.</title>
        <authorList>
            <person name="Sudarsanam P."/>
            <person name="Ley R."/>
            <person name="Guruge J."/>
            <person name="Turnbaugh P.J."/>
            <person name="Mahowald M."/>
            <person name="Liep D."/>
            <person name="Gordon J."/>
        </authorList>
    </citation>
    <scope>NUCLEOTIDE SEQUENCE [LARGE SCALE GENOMIC DNA]</scope>
    <source>
        <strain evidence="1 2">DSM 12042</strain>
    </source>
</reference>
<evidence type="ECO:0000313" key="1">
    <source>
        <dbReference type="EMBL" id="EEF67505.1"/>
    </source>
</evidence>
<dbReference type="Proteomes" id="UP000005950">
    <property type="component" value="Unassembled WGS sequence"/>
</dbReference>